<dbReference type="AlphaFoldDB" id="A0A829ZDH8"/>
<gene>
    <name evidence="1" type="ORF">IMSAGC017_02173</name>
</gene>
<evidence type="ECO:0000313" key="2">
    <source>
        <dbReference type="Proteomes" id="UP000490821"/>
    </source>
</evidence>
<evidence type="ECO:0000313" key="1">
    <source>
        <dbReference type="EMBL" id="GFI42126.1"/>
    </source>
</evidence>
<protein>
    <submittedName>
        <fullName evidence="1">Uncharacterized protein</fullName>
    </submittedName>
</protein>
<accession>A0A829ZDH8</accession>
<reference evidence="1 2" key="1">
    <citation type="journal article" date="2020" name="Microbiome">
        <title>Single-cell genomics of uncultured bacteria reveals dietary fiber responders in the mouse gut microbiota.</title>
        <authorList>
            <person name="Chijiiwa R."/>
            <person name="Hosokawa M."/>
            <person name="Kogawa M."/>
            <person name="Nishikawa Y."/>
            <person name="Ide K."/>
            <person name="Sakanashi C."/>
            <person name="Takahashi K."/>
            <person name="Takeyama H."/>
        </authorList>
    </citation>
    <scope>NUCLEOTIDE SEQUENCE [LARGE SCALE GENOMIC DNA]</scope>
    <source>
        <strain evidence="1">IMSAGC_017</strain>
    </source>
</reference>
<dbReference type="EMBL" id="BLMI01000267">
    <property type="protein sequence ID" value="GFI42126.1"/>
    <property type="molecule type" value="Genomic_DNA"/>
</dbReference>
<name>A0A829ZDH8_9FIRM</name>
<proteinExistence type="predicted"/>
<dbReference type="Proteomes" id="UP000490821">
    <property type="component" value="Unassembled WGS sequence"/>
</dbReference>
<organism evidence="1 2">
    <name type="scientific">Thomasclavelia cocleata</name>
    <dbReference type="NCBI Taxonomy" id="69824"/>
    <lineage>
        <taxon>Bacteria</taxon>
        <taxon>Bacillati</taxon>
        <taxon>Bacillota</taxon>
        <taxon>Erysipelotrichia</taxon>
        <taxon>Erysipelotrichales</taxon>
        <taxon>Coprobacillaceae</taxon>
        <taxon>Thomasclavelia</taxon>
    </lineage>
</organism>
<dbReference type="RefSeq" id="WP_289811159.1">
    <property type="nucleotide sequence ID" value="NZ_CAQUWU010000017.1"/>
</dbReference>
<comment type="caution">
    <text evidence="1">The sequence shown here is derived from an EMBL/GenBank/DDBJ whole genome shotgun (WGS) entry which is preliminary data.</text>
</comment>
<sequence length="103" mass="12323">MNLTQEYLLGELIEIIYESAKEQFIFTSHNLRVLEKLPYKSIILTTINPKNRYIRFNGVKPNNNIRDFYYTSIMLGGQKETLYNETKNYKIKRAFRKAGKMYE</sequence>